<proteinExistence type="predicted"/>
<feature type="region of interest" description="Disordered" evidence="1">
    <location>
        <begin position="66"/>
        <end position="114"/>
    </location>
</feature>
<organism evidence="2 3">
    <name type="scientific">Ensete ventricosum</name>
    <name type="common">Abyssinian banana</name>
    <name type="synonym">Musa ensete</name>
    <dbReference type="NCBI Taxonomy" id="4639"/>
    <lineage>
        <taxon>Eukaryota</taxon>
        <taxon>Viridiplantae</taxon>
        <taxon>Streptophyta</taxon>
        <taxon>Embryophyta</taxon>
        <taxon>Tracheophyta</taxon>
        <taxon>Spermatophyta</taxon>
        <taxon>Magnoliopsida</taxon>
        <taxon>Liliopsida</taxon>
        <taxon>Zingiberales</taxon>
        <taxon>Musaceae</taxon>
        <taxon>Ensete</taxon>
    </lineage>
</organism>
<name>A0AAV8Q8W4_ENSVE</name>
<evidence type="ECO:0000313" key="3">
    <source>
        <dbReference type="Proteomes" id="UP001222027"/>
    </source>
</evidence>
<dbReference type="Proteomes" id="UP001222027">
    <property type="component" value="Unassembled WGS sequence"/>
</dbReference>
<sequence length="114" mass="11963">MRSSSVVTGGGPAPLLAHGESGGLRHLSPLSCHSWTRREIVYAGSLEATDLDPPAPRGLAVAGHLLDAGGRPPIKGRDRRKGAMATAGCDPRRIPSPAVGFRREGAFDRTRKGM</sequence>
<feature type="region of interest" description="Disordered" evidence="1">
    <location>
        <begin position="1"/>
        <end position="23"/>
    </location>
</feature>
<dbReference type="EMBL" id="JAQQAF010000008">
    <property type="protein sequence ID" value="KAJ8467845.1"/>
    <property type="molecule type" value="Genomic_DNA"/>
</dbReference>
<protein>
    <submittedName>
        <fullName evidence="2">Uncharacterized protein</fullName>
    </submittedName>
</protein>
<evidence type="ECO:0000256" key="1">
    <source>
        <dbReference type="SAM" id="MobiDB-lite"/>
    </source>
</evidence>
<feature type="compositionally biased region" description="Basic and acidic residues" evidence="1">
    <location>
        <begin position="101"/>
        <end position="114"/>
    </location>
</feature>
<reference evidence="2 3" key="1">
    <citation type="submission" date="2022-12" db="EMBL/GenBank/DDBJ databases">
        <title>Chromosome-scale assembly of the Ensete ventricosum genome.</title>
        <authorList>
            <person name="Dussert Y."/>
            <person name="Stocks J."/>
            <person name="Wendawek A."/>
            <person name="Woldeyes F."/>
            <person name="Nichols R.A."/>
            <person name="Borrell J.S."/>
        </authorList>
    </citation>
    <scope>NUCLEOTIDE SEQUENCE [LARGE SCALE GENOMIC DNA]</scope>
    <source>
        <strain evidence="3">cv. Maze</strain>
        <tissue evidence="2">Seeds</tissue>
    </source>
</reference>
<comment type="caution">
    <text evidence="2">The sequence shown here is derived from an EMBL/GenBank/DDBJ whole genome shotgun (WGS) entry which is preliminary data.</text>
</comment>
<gene>
    <name evidence="2" type="ORF">OPV22_030397</name>
</gene>
<keyword evidence="3" id="KW-1185">Reference proteome</keyword>
<evidence type="ECO:0000313" key="2">
    <source>
        <dbReference type="EMBL" id="KAJ8467845.1"/>
    </source>
</evidence>
<accession>A0AAV8Q8W4</accession>
<dbReference type="AlphaFoldDB" id="A0AAV8Q8W4"/>